<dbReference type="RefSeq" id="WP_074201796.1">
    <property type="nucleotide sequence ID" value="NZ_FSRE01000003.1"/>
</dbReference>
<keyword evidence="11" id="KW-1185">Reference proteome</keyword>
<dbReference type="GO" id="GO:0000287">
    <property type="term" value="F:magnesium ion binding"/>
    <property type="evidence" value="ECO:0007669"/>
    <property type="project" value="UniProtKB-UniRule"/>
</dbReference>
<keyword evidence="6 7" id="KW-0511">Multifunctional enzyme</keyword>
<dbReference type="GO" id="GO:0005829">
    <property type="term" value="C:cytosol"/>
    <property type="evidence" value="ECO:0007669"/>
    <property type="project" value="TreeGrafter"/>
</dbReference>
<feature type="domain" description="Glutamate-ammonia ligase adenylyltransferase repeated" evidence="8">
    <location>
        <begin position="519"/>
        <end position="767"/>
    </location>
</feature>
<gene>
    <name evidence="7" type="primary">glnE</name>
    <name evidence="10" type="ORF">SAMN05443662_1553</name>
</gene>
<evidence type="ECO:0000256" key="6">
    <source>
        <dbReference type="ARBA" id="ARBA00023268"/>
    </source>
</evidence>
<dbReference type="InterPro" id="IPR023057">
    <property type="entry name" value="GlnE"/>
</dbReference>
<organism evidence="10 11">
    <name type="scientific">Sulfurivirga caldicuralii</name>
    <dbReference type="NCBI Taxonomy" id="364032"/>
    <lineage>
        <taxon>Bacteria</taxon>
        <taxon>Pseudomonadati</taxon>
        <taxon>Pseudomonadota</taxon>
        <taxon>Gammaproteobacteria</taxon>
        <taxon>Thiotrichales</taxon>
        <taxon>Piscirickettsiaceae</taxon>
        <taxon>Sulfurivirga</taxon>
    </lineage>
</organism>
<dbReference type="Gene3D" id="1.20.120.330">
    <property type="entry name" value="Nucleotidyltransferases domain 2"/>
    <property type="match status" value="2"/>
</dbReference>
<comment type="catalytic activity">
    <reaction evidence="7">
        <text>[glutamine synthetase]-L-tyrosine + ATP = [glutamine synthetase]-O(4)-(5'-adenylyl)-L-tyrosine + diphosphate</text>
        <dbReference type="Rhea" id="RHEA:18589"/>
        <dbReference type="Rhea" id="RHEA-COMP:10660"/>
        <dbReference type="Rhea" id="RHEA-COMP:10661"/>
        <dbReference type="ChEBI" id="CHEBI:30616"/>
        <dbReference type="ChEBI" id="CHEBI:33019"/>
        <dbReference type="ChEBI" id="CHEBI:46858"/>
        <dbReference type="ChEBI" id="CHEBI:83624"/>
        <dbReference type="EC" id="2.7.7.42"/>
    </reaction>
</comment>
<feature type="domain" description="PII-uridylyltransferase/Glutamine-synthetase adenylyltransferase" evidence="9">
    <location>
        <begin position="268"/>
        <end position="407"/>
    </location>
</feature>
<evidence type="ECO:0000259" key="9">
    <source>
        <dbReference type="Pfam" id="PF08335"/>
    </source>
</evidence>
<dbReference type="OrthoDB" id="9759366at2"/>
<dbReference type="EC" id="2.7.7.89" evidence="7"/>
<evidence type="ECO:0000256" key="7">
    <source>
        <dbReference type="HAMAP-Rule" id="MF_00802"/>
    </source>
</evidence>
<dbReference type="EMBL" id="FSRE01000003">
    <property type="protein sequence ID" value="SIO12347.1"/>
    <property type="molecule type" value="Genomic_DNA"/>
</dbReference>
<comment type="catalytic activity">
    <reaction evidence="7">
        <text>[glutamine synthetase]-O(4)-(5'-adenylyl)-L-tyrosine + phosphate = [glutamine synthetase]-L-tyrosine + ADP</text>
        <dbReference type="Rhea" id="RHEA:43716"/>
        <dbReference type="Rhea" id="RHEA-COMP:10660"/>
        <dbReference type="Rhea" id="RHEA-COMP:10661"/>
        <dbReference type="ChEBI" id="CHEBI:43474"/>
        <dbReference type="ChEBI" id="CHEBI:46858"/>
        <dbReference type="ChEBI" id="CHEBI:83624"/>
        <dbReference type="ChEBI" id="CHEBI:456216"/>
        <dbReference type="EC" id="2.7.7.89"/>
    </reaction>
</comment>
<feature type="domain" description="PII-uridylyltransferase/Glutamine-synthetase adenylyltransferase" evidence="9">
    <location>
        <begin position="800"/>
        <end position="881"/>
    </location>
</feature>
<evidence type="ECO:0000256" key="5">
    <source>
        <dbReference type="ARBA" id="ARBA00022842"/>
    </source>
</evidence>
<accession>A0A1N6GY37</accession>
<dbReference type="InterPro" id="IPR043519">
    <property type="entry name" value="NT_sf"/>
</dbReference>
<dbReference type="SUPFAM" id="SSF81593">
    <property type="entry name" value="Nucleotidyltransferase substrate binding subunit/domain"/>
    <property type="match status" value="2"/>
</dbReference>
<name>A0A1N6GY37_9GAMM</name>
<comment type="function">
    <text evidence="7">Involved in the regulation of glutamine synthetase GlnA, a key enzyme in the process to assimilate ammonia. When cellular nitrogen levels are high, the C-terminal adenylyl transferase (AT) inactivates GlnA by covalent transfer of an adenylyl group from ATP to specific tyrosine residue of GlnA, thus reducing its activity. Conversely, when nitrogen levels are low, the N-terminal adenylyl removase (AR) activates GlnA by removing the adenylyl group by phosphorolysis, increasing its activity. The regulatory region of GlnE binds the signal transduction protein PII (GlnB) which indicates the nitrogen status of the cell.</text>
</comment>
<evidence type="ECO:0000256" key="1">
    <source>
        <dbReference type="ARBA" id="ARBA00022679"/>
    </source>
</evidence>
<dbReference type="EC" id="2.7.7.42" evidence="7"/>
<reference evidence="10 11" key="1">
    <citation type="submission" date="2016-11" db="EMBL/GenBank/DDBJ databases">
        <authorList>
            <person name="Jaros S."/>
            <person name="Januszkiewicz K."/>
            <person name="Wedrychowicz H."/>
        </authorList>
    </citation>
    <scope>NUCLEOTIDE SEQUENCE [LARGE SCALE GENOMIC DNA]</scope>
    <source>
        <strain evidence="10 11">DSM 17737</strain>
    </source>
</reference>
<sequence>MSQRIEPVLQWSPFVAEVLRRFPEVGEEAFWGPAWPEWSALRCELADAVRASLNLEDLKQRTRRLRQQYTARVAIRDGLGLDGVQTTLQALTVIAEGIVAGTVDWLHAQLVSRYGEPIGEESGAPQRLSVWGMGKLGGGELNFSSDIDLICFYAENGQCDGPGQLDNQQFFIRLVQQLAPALSDMTADGFAYRVDLRLRPFGSSGPLAISAGGMLQYYETHGRAWERYALVKARTIAGDIETGEALLAQLSPFVYRRYLDFSALDSMRELKQKISAQVARRGLADNIKLGPGGIREVEFWVQAFQLIYGGRRAALRTPSLYAALDALVAEGLVEQNEAAAQRADYELLRRVENHLQMMRDEQTHALPQTVDAQQALALSFGHDDYEAFLDTLAPARARVQARFDALFAEEEASDISPWRQLWDGVHPEPDTLLEAHGLDPDAVLKQLAQLRDSASVRRLSETARSRLDETLPLLLETLVGAEDCDRMTALGRLLDLVAAIAPRSVYLLLLKENPQARVELIRLICASTWLAQMLTRTPALLDALLDPAALYALPQADDYRREAETLAQDYYDDEERFMDQLRQWRHRQVFKVAAMDVMGVLPVMQVSDHLSWIAEGVLDAAADWAVHWMRARHGGFAALKDPLEGLLIIGYGKLGGYELGYGSDLDVVFLYHGLQPAQWSDGAQPLEAQTWHIRVAQKILNLLTLPMPSGRAYEVDTRLRPNGKDGLLASSLESFEQYIEDKAWVWEHQALVRARAVVGSADARQAFTVFREAFLRQSRDVAHVAKEVVAMRNKMRAHLDKSNAELFDLKQGRGGMVDIEFMAQYLVLTQACEAPELARWTDTMRILETAGEAGVLASEQVHTLQRAWQHYRTLGHRLALQDRPARVPHAQVAEDVERVRALWSAMLGDELI</sequence>
<dbReference type="Pfam" id="PF03710">
    <property type="entry name" value="GlnE"/>
    <property type="match status" value="2"/>
</dbReference>
<evidence type="ECO:0000313" key="10">
    <source>
        <dbReference type="EMBL" id="SIO12347.1"/>
    </source>
</evidence>
<evidence type="ECO:0000256" key="4">
    <source>
        <dbReference type="ARBA" id="ARBA00022840"/>
    </source>
</evidence>
<protein>
    <recommendedName>
        <fullName evidence="7">Bifunctional glutamine synthetase adenylyltransferase/adenylyl-removing enzyme</fullName>
    </recommendedName>
    <alternativeName>
        <fullName evidence="7">ATP:glutamine synthetase adenylyltransferase</fullName>
    </alternativeName>
    <alternativeName>
        <fullName evidence="7">ATase</fullName>
    </alternativeName>
    <domain>
        <recommendedName>
            <fullName evidence="7">Glutamine synthetase adenylyl-L-tyrosine phosphorylase</fullName>
            <ecNumber evidence="7">2.7.7.89</ecNumber>
        </recommendedName>
        <alternativeName>
            <fullName evidence="7">Adenylyl removase</fullName>
            <shortName evidence="7">AR</shortName>
            <shortName evidence="7">AT-N</shortName>
        </alternativeName>
    </domain>
    <domain>
        <recommendedName>
            <fullName evidence="7">Glutamine synthetase adenylyl transferase</fullName>
            <ecNumber evidence="7">2.7.7.42</ecNumber>
        </recommendedName>
        <alternativeName>
            <fullName evidence="7">Adenylyl transferase</fullName>
            <shortName evidence="7">AT</shortName>
            <shortName evidence="7">AT-C</shortName>
        </alternativeName>
    </domain>
</protein>
<dbReference type="InterPro" id="IPR013546">
    <property type="entry name" value="PII_UdlTrfase/GS_AdlTrfase"/>
</dbReference>
<dbReference type="Gene3D" id="1.20.120.1510">
    <property type="match status" value="1"/>
</dbReference>
<dbReference type="PANTHER" id="PTHR30621:SF0">
    <property type="entry name" value="BIFUNCTIONAL GLUTAMINE SYNTHETASE ADENYLYLTRANSFERASE_ADENYLYL-REMOVING ENZYME"/>
    <property type="match status" value="1"/>
</dbReference>
<dbReference type="InterPro" id="IPR005190">
    <property type="entry name" value="GlnE_rpt_dom"/>
</dbReference>
<keyword evidence="5 7" id="KW-0460">Magnesium</keyword>
<dbReference type="GO" id="GO:0005524">
    <property type="term" value="F:ATP binding"/>
    <property type="evidence" value="ECO:0007669"/>
    <property type="project" value="UniProtKB-UniRule"/>
</dbReference>
<dbReference type="Pfam" id="PF08335">
    <property type="entry name" value="GlnD_UR_UTase"/>
    <property type="match status" value="2"/>
</dbReference>
<dbReference type="GO" id="GO:0016874">
    <property type="term" value="F:ligase activity"/>
    <property type="evidence" value="ECO:0007669"/>
    <property type="project" value="UniProtKB-KW"/>
</dbReference>
<feature type="region of interest" description="Adenylyl transferase" evidence="7">
    <location>
        <begin position="422"/>
        <end position="912"/>
    </location>
</feature>
<dbReference type="STRING" id="364032.SAMN05443662_1553"/>
<keyword evidence="2 7" id="KW-0548">Nucleotidyltransferase</keyword>
<dbReference type="FunFam" id="1.20.120.330:FF:000005">
    <property type="entry name" value="Bifunctional glutamine synthetase adenylyltransferase/adenylyl-removing enzyme"/>
    <property type="match status" value="1"/>
</dbReference>
<dbReference type="Gene3D" id="3.30.460.10">
    <property type="entry name" value="Beta Polymerase, domain 2"/>
    <property type="match status" value="2"/>
</dbReference>
<keyword evidence="10" id="KW-0436">Ligase</keyword>
<evidence type="ECO:0000256" key="2">
    <source>
        <dbReference type="ARBA" id="ARBA00022695"/>
    </source>
</evidence>
<dbReference type="NCBIfam" id="NF008292">
    <property type="entry name" value="PRK11072.1"/>
    <property type="match status" value="1"/>
</dbReference>
<dbReference type="FunFam" id="3.30.460.10:FF:000009">
    <property type="entry name" value="Bifunctional glutamine synthetase adenylyltransferase/adenylyl-removing enzyme"/>
    <property type="match status" value="1"/>
</dbReference>
<dbReference type="Proteomes" id="UP000198461">
    <property type="component" value="Unassembled WGS sequence"/>
</dbReference>
<dbReference type="PANTHER" id="PTHR30621">
    <property type="entry name" value="GLUTAMINE SYNTHETASE ADENYLYLTRANSFERASE"/>
    <property type="match status" value="1"/>
</dbReference>
<keyword evidence="1 7" id="KW-0808">Transferase</keyword>
<dbReference type="GO" id="GO:0000820">
    <property type="term" value="P:regulation of glutamine family amino acid metabolic process"/>
    <property type="evidence" value="ECO:0007669"/>
    <property type="project" value="UniProtKB-UniRule"/>
</dbReference>
<proteinExistence type="inferred from homology"/>
<dbReference type="GO" id="GO:0047388">
    <property type="term" value="F:[glutamine synthetase]-adenylyl-L-tyrosine phosphorylase activity"/>
    <property type="evidence" value="ECO:0007669"/>
    <property type="project" value="UniProtKB-EC"/>
</dbReference>
<dbReference type="GO" id="GO:0008882">
    <property type="term" value="F:[glutamate-ammonia-ligase] adenylyltransferase activity"/>
    <property type="evidence" value="ECO:0007669"/>
    <property type="project" value="UniProtKB-UniRule"/>
</dbReference>
<dbReference type="SUPFAM" id="SSF81301">
    <property type="entry name" value="Nucleotidyltransferase"/>
    <property type="match status" value="2"/>
</dbReference>
<dbReference type="HAMAP" id="MF_00802">
    <property type="entry name" value="GlnE"/>
    <property type="match status" value="1"/>
</dbReference>
<keyword evidence="3 7" id="KW-0547">Nucleotide-binding</keyword>
<dbReference type="AlphaFoldDB" id="A0A1N6GY37"/>
<feature type="region of interest" description="Adenylyl removase" evidence="7">
    <location>
        <begin position="1"/>
        <end position="411"/>
    </location>
</feature>
<dbReference type="CDD" id="cd05401">
    <property type="entry name" value="NT_GlnE_GlnD_like"/>
    <property type="match status" value="2"/>
</dbReference>
<feature type="domain" description="Glutamate-ammonia ligase adenylyltransferase repeated" evidence="8">
    <location>
        <begin position="3"/>
        <end position="247"/>
    </location>
</feature>
<evidence type="ECO:0000256" key="3">
    <source>
        <dbReference type="ARBA" id="ARBA00022741"/>
    </source>
</evidence>
<keyword evidence="4 7" id="KW-0067">ATP-binding</keyword>
<evidence type="ECO:0000313" key="11">
    <source>
        <dbReference type="Proteomes" id="UP000198461"/>
    </source>
</evidence>
<comment type="similarity">
    <text evidence="7">Belongs to the GlnE family.</text>
</comment>
<evidence type="ECO:0000259" key="8">
    <source>
        <dbReference type="Pfam" id="PF03710"/>
    </source>
</evidence>
<comment type="cofactor">
    <cofactor evidence="7">
        <name>Mg(2+)</name>
        <dbReference type="ChEBI" id="CHEBI:18420"/>
    </cofactor>
</comment>